<sequence>MHILFVDDATIPVSKYGAVERFIWWLGEELNRRGHQISYLVGKGSYCPFAQVIEYNPLTPLSQQIPDYVDIVHFNFPINQPFDKKPHLTTIHGNYPTFQPLGTNSVFVSKNHAARHNSESFVHIGINTDDYGVVNWSSRRENLLFLAKASLKVKNLISAITISKMVGEQLTVAGGWGESNDNVNYKGMIGGIEKNQVINSSKALLFPVIWHEPFGIAMIEALYFGCPVFGTPYGSLPELIIPEVGFLSNNASELIEALHHIDDYNRKKCHEYVCDNFNHFKMTDDYLKLYEKVLNGHSLNNINPANYPSDSFELPLYG</sequence>
<evidence type="ECO:0000259" key="1">
    <source>
        <dbReference type="Pfam" id="PF00534"/>
    </source>
</evidence>
<name>A0AAE4BVB4_9BACT</name>
<dbReference type="Gene3D" id="3.40.50.2000">
    <property type="entry name" value="Glycogen Phosphorylase B"/>
    <property type="match status" value="2"/>
</dbReference>
<dbReference type="RefSeq" id="WP_309943094.1">
    <property type="nucleotide sequence ID" value="NZ_AP025310.1"/>
</dbReference>
<dbReference type="PANTHER" id="PTHR12526">
    <property type="entry name" value="GLYCOSYLTRANSFERASE"/>
    <property type="match status" value="1"/>
</dbReference>
<comment type="caution">
    <text evidence="2">The sequence shown here is derived from an EMBL/GenBank/DDBJ whole genome shotgun (WGS) entry which is preliminary data.</text>
</comment>
<dbReference type="GO" id="GO:0016757">
    <property type="term" value="F:glycosyltransferase activity"/>
    <property type="evidence" value="ECO:0007669"/>
    <property type="project" value="InterPro"/>
</dbReference>
<dbReference type="AlphaFoldDB" id="A0AAE4BVB4"/>
<protein>
    <submittedName>
        <fullName evidence="2">Glycosyltransferase involved in cell wall biosynthesis</fullName>
    </submittedName>
</protein>
<dbReference type="SUPFAM" id="SSF53756">
    <property type="entry name" value="UDP-Glycosyltransferase/glycogen phosphorylase"/>
    <property type="match status" value="1"/>
</dbReference>
<dbReference type="Pfam" id="PF00534">
    <property type="entry name" value="Glycos_transf_1"/>
    <property type="match status" value="1"/>
</dbReference>
<evidence type="ECO:0000313" key="3">
    <source>
        <dbReference type="Proteomes" id="UP001185092"/>
    </source>
</evidence>
<accession>A0AAE4BVB4</accession>
<keyword evidence="3" id="KW-1185">Reference proteome</keyword>
<dbReference type="Proteomes" id="UP001185092">
    <property type="component" value="Unassembled WGS sequence"/>
</dbReference>
<dbReference type="PANTHER" id="PTHR12526:SF595">
    <property type="entry name" value="BLL5217 PROTEIN"/>
    <property type="match status" value="1"/>
</dbReference>
<dbReference type="InterPro" id="IPR001296">
    <property type="entry name" value="Glyco_trans_1"/>
</dbReference>
<dbReference type="EMBL" id="JAVDQD010000013">
    <property type="protein sequence ID" value="MDR6241900.1"/>
    <property type="molecule type" value="Genomic_DNA"/>
</dbReference>
<organism evidence="2 3">
    <name type="scientific">Aureibacter tunicatorum</name>
    <dbReference type="NCBI Taxonomy" id="866807"/>
    <lineage>
        <taxon>Bacteria</taxon>
        <taxon>Pseudomonadati</taxon>
        <taxon>Bacteroidota</taxon>
        <taxon>Cytophagia</taxon>
        <taxon>Cytophagales</taxon>
        <taxon>Persicobacteraceae</taxon>
        <taxon>Aureibacter</taxon>
    </lineage>
</organism>
<proteinExistence type="predicted"/>
<evidence type="ECO:0000313" key="2">
    <source>
        <dbReference type="EMBL" id="MDR6241900.1"/>
    </source>
</evidence>
<gene>
    <name evidence="2" type="ORF">HNQ88_004987</name>
</gene>
<feature type="domain" description="Glycosyl transferase family 1" evidence="1">
    <location>
        <begin position="180"/>
        <end position="257"/>
    </location>
</feature>
<reference evidence="2" key="1">
    <citation type="submission" date="2023-07" db="EMBL/GenBank/DDBJ databases">
        <title>Genomic Encyclopedia of Type Strains, Phase IV (KMG-IV): sequencing the most valuable type-strain genomes for metagenomic binning, comparative biology and taxonomic classification.</title>
        <authorList>
            <person name="Goeker M."/>
        </authorList>
    </citation>
    <scope>NUCLEOTIDE SEQUENCE</scope>
    <source>
        <strain evidence="2">DSM 26174</strain>
    </source>
</reference>